<organism evidence="2 3">
    <name type="scientific">Bionectria ochroleuca</name>
    <name type="common">Gliocladium roseum</name>
    <dbReference type="NCBI Taxonomy" id="29856"/>
    <lineage>
        <taxon>Eukaryota</taxon>
        <taxon>Fungi</taxon>
        <taxon>Dikarya</taxon>
        <taxon>Ascomycota</taxon>
        <taxon>Pezizomycotina</taxon>
        <taxon>Sordariomycetes</taxon>
        <taxon>Hypocreomycetidae</taxon>
        <taxon>Hypocreales</taxon>
        <taxon>Bionectriaceae</taxon>
        <taxon>Clonostachys</taxon>
    </lineage>
</organism>
<dbReference type="PANTHER" id="PTHR35563">
    <property type="entry name" value="BARREL METAL-DEPENDENT HYDROLASE, PUTATIVE (AFU_ORTHOLOGUE AFUA_1G16240)-RELATED"/>
    <property type="match status" value="1"/>
</dbReference>
<dbReference type="SUPFAM" id="SSF51556">
    <property type="entry name" value="Metallo-dependent hydrolases"/>
    <property type="match status" value="1"/>
</dbReference>
<sequence>MSTVSDNRGALPPGAWDTHVHVFDTSIGPFAPARAYTPAQASLSQLVDFGRNLTQASEAPSFVIVQPSPYGTDNTVLLSTLRSLQALGLKGRGIAVVDVQTITDAELQEMHDLGVRGVRLNFQADGKSVDTVAFNKALEAAAERIAHMPGWMIQVFIPGYIWDDIFDTVVALPVPVIADHIGGLKGPSKLPEGANVDHSQQPGYQSLTELARRNKVIIKISALYRASTITDISHDDLAPLVRSLASEVPDQLVWASDWPHTGEGKDREANGIDKVEPFRHVDNETMLASLKGWIGSETIWAKMLVDNPARIYK</sequence>
<reference evidence="2" key="1">
    <citation type="submission" date="2020-10" db="EMBL/GenBank/DDBJ databases">
        <title>High-Quality Genome Resource of Clonostachys rosea strain S41 by Oxford Nanopore Long-Read Sequencing.</title>
        <authorList>
            <person name="Wang H."/>
        </authorList>
    </citation>
    <scope>NUCLEOTIDE SEQUENCE</scope>
    <source>
        <strain evidence="2">S41</strain>
    </source>
</reference>
<dbReference type="Pfam" id="PF04909">
    <property type="entry name" value="Amidohydro_2"/>
    <property type="match status" value="1"/>
</dbReference>
<evidence type="ECO:0000313" key="2">
    <source>
        <dbReference type="EMBL" id="KAF9746538.1"/>
    </source>
</evidence>
<evidence type="ECO:0000313" key="3">
    <source>
        <dbReference type="Proteomes" id="UP000616885"/>
    </source>
</evidence>
<evidence type="ECO:0000259" key="1">
    <source>
        <dbReference type="Pfam" id="PF04909"/>
    </source>
</evidence>
<comment type="caution">
    <text evidence="2">The sequence shown here is derived from an EMBL/GenBank/DDBJ whole genome shotgun (WGS) entry which is preliminary data.</text>
</comment>
<dbReference type="Gene3D" id="3.20.20.140">
    <property type="entry name" value="Metal-dependent hydrolases"/>
    <property type="match status" value="1"/>
</dbReference>
<dbReference type="AlphaFoldDB" id="A0A8H7KCK9"/>
<proteinExistence type="predicted"/>
<dbReference type="InterPro" id="IPR006680">
    <property type="entry name" value="Amidohydro-rel"/>
</dbReference>
<accession>A0A8H7KCK9</accession>
<protein>
    <recommendedName>
        <fullName evidence="1">Amidohydrolase-related domain-containing protein</fullName>
    </recommendedName>
</protein>
<gene>
    <name evidence="2" type="ORF">IM811_003443</name>
</gene>
<feature type="domain" description="Amidohydrolase-related" evidence="1">
    <location>
        <begin position="16"/>
        <end position="313"/>
    </location>
</feature>
<dbReference type="Proteomes" id="UP000616885">
    <property type="component" value="Unassembled WGS sequence"/>
</dbReference>
<dbReference type="PANTHER" id="PTHR35563:SF2">
    <property type="entry name" value="BARREL METAL-DEPENDENT HYDROLASE, PUTATIVE (AFU_ORTHOLOGUE AFUA_1G16240)-RELATED"/>
    <property type="match status" value="1"/>
</dbReference>
<dbReference type="EMBL" id="JADCTT010000011">
    <property type="protein sequence ID" value="KAF9746538.1"/>
    <property type="molecule type" value="Genomic_DNA"/>
</dbReference>
<dbReference type="InterPro" id="IPR032466">
    <property type="entry name" value="Metal_Hydrolase"/>
</dbReference>
<name>A0A8H7KCK9_BIOOC</name>
<dbReference type="InterPro" id="IPR052358">
    <property type="entry name" value="Aro_Compnd_Degr_Hydrolases"/>
</dbReference>
<dbReference type="GO" id="GO:0016787">
    <property type="term" value="F:hydrolase activity"/>
    <property type="evidence" value="ECO:0007669"/>
    <property type="project" value="InterPro"/>
</dbReference>